<dbReference type="PANTHER" id="PTHR12345:SF3">
    <property type="entry name" value="PDZ DOMAIN-CONTAINING PROTEIN"/>
    <property type="match status" value="1"/>
</dbReference>
<dbReference type="PROSITE" id="PS50106">
    <property type="entry name" value="PDZ"/>
    <property type="match status" value="2"/>
</dbReference>
<dbReference type="PANTHER" id="PTHR12345">
    <property type="entry name" value="SYNTENIN RELATED"/>
    <property type="match status" value="1"/>
</dbReference>
<dbReference type="InterPro" id="IPR051230">
    <property type="entry name" value="APP-Binding"/>
</dbReference>
<dbReference type="FunFam" id="2.30.42.10:FF:000043">
    <property type="entry name" value="Syntenin-1 isoform X1"/>
    <property type="match status" value="1"/>
</dbReference>
<feature type="domain" description="PDZ" evidence="2">
    <location>
        <begin position="139"/>
        <end position="207"/>
    </location>
</feature>
<dbReference type="CDD" id="cd06794">
    <property type="entry name" value="PDZ2_syntenin-like"/>
    <property type="match status" value="1"/>
</dbReference>
<dbReference type="AlphaFoldDB" id="G3CFQ7"/>
<sequence length="322" mass="34671">MSLYPSLEDMKVDQMGRAQAQMVSGMMSAQVENNPTAPPAIAGYAAPPYPLHPPETAKQQNSLAHLYPSLGDYMGLEFTDEVIAANMPEYLAVSQVQPGTVAVAPTSGPVSVVPSGMVAPISGASPGLYRAQVTNSIREITLCKDSEGKVGMRVKAINRGVFVCLVKKNSPAALAGLRFGDQILQINSENVAGYSMEKVHDMPKKSPTNGISLAIRDRPFERTVTLHKDSTGHIGFQFRDGEITALVKDSSAARNGPLTDHHLLEVNGQNVVGLKDKEVSAIINECGQVVTVTIMPSFVYKHMMKHMASSLKKFMDHSIPDL</sequence>
<evidence type="ECO:0000256" key="1">
    <source>
        <dbReference type="ARBA" id="ARBA00022737"/>
    </source>
</evidence>
<keyword evidence="1" id="KW-0677">Repeat</keyword>
<name>G3CFQ7_PENMO</name>
<evidence type="ECO:0000259" key="2">
    <source>
        <dbReference type="PROSITE" id="PS50106"/>
    </source>
</evidence>
<dbReference type="CDD" id="cd06721">
    <property type="entry name" value="PDZ1_syntenin-like"/>
    <property type="match status" value="1"/>
</dbReference>
<dbReference type="InterPro" id="IPR001478">
    <property type="entry name" value="PDZ"/>
</dbReference>
<dbReference type="Gene3D" id="2.30.42.10">
    <property type="match status" value="2"/>
</dbReference>
<evidence type="ECO:0000313" key="3">
    <source>
        <dbReference type="EMBL" id="AEE65456.1"/>
    </source>
</evidence>
<dbReference type="GO" id="GO:0005886">
    <property type="term" value="C:plasma membrane"/>
    <property type="evidence" value="ECO:0007669"/>
    <property type="project" value="TreeGrafter"/>
</dbReference>
<dbReference type="InterPro" id="IPR036034">
    <property type="entry name" value="PDZ_sf"/>
</dbReference>
<dbReference type="OrthoDB" id="10059177at2759"/>
<organism evidence="3">
    <name type="scientific">Penaeus monodon</name>
    <name type="common">Giant tiger prawn</name>
    <dbReference type="NCBI Taxonomy" id="6687"/>
    <lineage>
        <taxon>Eukaryota</taxon>
        <taxon>Metazoa</taxon>
        <taxon>Ecdysozoa</taxon>
        <taxon>Arthropoda</taxon>
        <taxon>Crustacea</taxon>
        <taxon>Multicrustacea</taxon>
        <taxon>Malacostraca</taxon>
        <taxon>Eumalacostraca</taxon>
        <taxon>Eucarida</taxon>
        <taxon>Decapoda</taxon>
        <taxon>Dendrobranchiata</taxon>
        <taxon>Penaeoidea</taxon>
        <taxon>Penaeidae</taxon>
        <taxon>Penaeus</taxon>
    </lineage>
</organism>
<protein>
    <submittedName>
        <fullName evidence="3">Syntenin</fullName>
    </submittedName>
</protein>
<dbReference type="SUPFAM" id="SSF50156">
    <property type="entry name" value="PDZ domain-like"/>
    <property type="match status" value="2"/>
</dbReference>
<dbReference type="SMART" id="SM00228">
    <property type="entry name" value="PDZ"/>
    <property type="match status" value="2"/>
</dbReference>
<dbReference type="EMBL" id="HM210773">
    <property type="protein sequence ID" value="AEE65456.1"/>
    <property type="molecule type" value="mRNA"/>
</dbReference>
<reference evidence="3" key="1">
    <citation type="submission" date="2010-05" db="EMBL/GenBank/DDBJ databases">
        <authorList>
            <person name="Thu Y.H.T."/>
            <person name="Phuong O.K.T."/>
            <person name="Dang T.T."/>
            <person name="Hai C.V."/>
            <person name="Trung T.T."/>
            <person name="Anh T.P."/>
            <person name="Van H.N."/>
        </authorList>
    </citation>
    <scope>NUCLEOTIDE SEQUENCE</scope>
    <source>
        <strain evidence="3">YO2</strain>
    </source>
</reference>
<dbReference type="Pfam" id="PF00595">
    <property type="entry name" value="PDZ"/>
    <property type="match status" value="2"/>
</dbReference>
<proteinExistence type="evidence at transcript level"/>
<feature type="domain" description="PDZ" evidence="2">
    <location>
        <begin position="223"/>
        <end position="298"/>
    </location>
</feature>
<dbReference type="GO" id="GO:0005737">
    <property type="term" value="C:cytoplasm"/>
    <property type="evidence" value="ECO:0007669"/>
    <property type="project" value="TreeGrafter"/>
</dbReference>
<accession>G3CFQ7</accession>